<feature type="transmembrane region" description="Helical" evidence="6">
    <location>
        <begin position="264"/>
        <end position="286"/>
    </location>
</feature>
<keyword evidence="9" id="KW-1185">Reference proteome</keyword>
<feature type="transmembrane region" description="Helical" evidence="6">
    <location>
        <begin position="121"/>
        <end position="144"/>
    </location>
</feature>
<dbReference type="OrthoDB" id="417037at2759"/>
<dbReference type="VEuPathDB" id="CryptoDB:Vbra_20305"/>
<proteinExistence type="predicted"/>
<dbReference type="PANTHER" id="PTHR11132">
    <property type="entry name" value="SOLUTE CARRIER FAMILY 35"/>
    <property type="match status" value="1"/>
</dbReference>
<reference evidence="8 9" key="1">
    <citation type="submission" date="2014-11" db="EMBL/GenBank/DDBJ databases">
        <authorList>
            <person name="Zhu J."/>
            <person name="Qi W."/>
            <person name="Song R."/>
        </authorList>
    </citation>
    <scope>NUCLEOTIDE SEQUENCE [LARGE SCALE GENOMIC DNA]</scope>
</reference>
<dbReference type="EMBL" id="CDMY01000200">
    <property type="protein sequence ID" value="CEL93960.1"/>
    <property type="molecule type" value="Genomic_DNA"/>
</dbReference>
<dbReference type="Proteomes" id="UP000041254">
    <property type="component" value="Unassembled WGS sequence"/>
</dbReference>
<evidence type="ECO:0000256" key="5">
    <source>
        <dbReference type="SAM" id="MobiDB-lite"/>
    </source>
</evidence>
<evidence type="ECO:0000313" key="9">
    <source>
        <dbReference type="Proteomes" id="UP000041254"/>
    </source>
</evidence>
<dbReference type="InParanoid" id="A0A0G4EEX2"/>
<feature type="transmembrane region" description="Helical" evidence="6">
    <location>
        <begin position="199"/>
        <end position="218"/>
    </location>
</feature>
<feature type="region of interest" description="Disordered" evidence="5">
    <location>
        <begin position="371"/>
        <end position="392"/>
    </location>
</feature>
<feature type="compositionally biased region" description="Low complexity" evidence="5">
    <location>
        <begin position="377"/>
        <end position="392"/>
    </location>
</feature>
<evidence type="ECO:0000313" key="8">
    <source>
        <dbReference type="EMBL" id="CEL93960.1"/>
    </source>
</evidence>
<feature type="transmembrane region" description="Helical" evidence="6">
    <location>
        <begin position="174"/>
        <end position="192"/>
    </location>
</feature>
<protein>
    <recommendedName>
        <fullName evidence="7">Sugar phosphate transporter domain-containing protein</fullName>
    </recommendedName>
</protein>
<dbReference type="InterPro" id="IPR004853">
    <property type="entry name" value="Sugar_P_trans_dom"/>
</dbReference>
<dbReference type="InterPro" id="IPR050186">
    <property type="entry name" value="TPT_transporter"/>
</dbReference>
<name>A0A0G4EEX2_VITBC</name>
<evidence type="ECO:0000256" key="4">
    <source>
        <dbReference type="ARBA" id="ARBA00023136"/>
    </source>
</evidence>
<dbReference type="STRING" id="1169540.A0A0G4EEX2"/>
<organism evidence="8 9">
    <name type="scientific">Vitrella brassicaformis (strain CCMP3155)</name>
    <dbReference type="NCBI Taxonomy" id="1169540"/>
    <lineage>
        <taxon>Eukaryota</taxon>
        <taxon>Sar</taxon>
        <taxon>Alveolata</taxon>
        <taxon>Colpodellida</taxon>
        <taxon>Vitrellaceae</taxon>
        <taxon>Vitrella</taxon>
    </lineage>
</organism>
<evidence type="ECO:0000259" key="7">
    <source>
        <dbReference type="Pfam" id="PF03151"/>
    </source>
</evidence>
<feature type="transmembrane region" description="Helical" evidence="6">
    <location>
        <begin position="233"/>
        <end position="252"/>
    </location>
</feature>
<dbReference type="OMA" id="MTIGPQS"/>
<feature type="transmembrane region" description="Helical" evidence="6">
    <location>
        <begin position="327"/>
        <end position="348"/>
    </location>
</feature>
<dbReference type="PhylomeDB" id="A0A0G4EEX2"/>
<keyword evidence="4 6" id="KW-0472">Membrane</keyword>
<dbReference type="Pfam" id="PF03151">
    <property type="entry name" value="TPT"/>
    <property type="match status" value="1"/>
</dbReference>
<dbReference type="AlphaFoldDB" id="A0A0G4EEX2"/>
<comment type="subcellular location">
    <subcellularLocation>
        <location evidence="1">Membrane</location>
        <topology evidence="1">Multi-pass membrane protein</topology>
    </subcellularLocation>
</comment>
<keyword evidence="3 6" id="KW-1133">Transmembrane helix</keyword>
<feature type="domain" description="Sugar phosphate transporter" evidence="7">
    <location>
        <begin position="60"/>
        <end position="342"/>
    </location>
</feature>
<evidence type="ECO:0000256" key="2">
    <source>
        <dbReference type="ARBA" id="ARBA00022692"/>
    </source>
</evidence>
<gene>
    <name evidence="8" type="ORF">Vbra_20305</name>
</gene>
<evidence type="ECO:0000256" key="1">
    <source>
        <dbReference type="ARBA" id="ARBA00004141"/>
    </source>
</evidence>
<keyword evidence="2 6" id="KW-0812">Transmembrane</keyword>
<sequence length="392" mass="42620">MNTAARRPRFEGSPLLASDVGFLHDIRKSAHVRQGAAARRGPPPTHPEEFRHVGPACGACAAYMATSVGLTTFNKAIFSTAHFHAAGALCLAQQLLTAVVVRRFGWLGWITLPPLTLHRQWQLMEMSLISVLRIFCGLSSLKYLNVPMHSALLRLSCLFTMPCEYWVFGRIPSWGVVFAAVIMTAGALLAAWGDMFFSAIGVTLILMGVISGSWYSVISKRELSRGHDNEWSLLFYQSCGMSFYLGVWVLLAGEYETVMSYKDLTSPFFLTCAAVNSVLAATLNYFHFMATNHTSAMTVGVCSNFKNTICDVLGVMLFPDIALTPSFTSGIVVSTCGALLYSYTIYSLTTSSNSSSRRGRHQASLLLDKAAADEAESSTSSSIASSSTSSLR</sequence>
<accession>A0A0G4EEX2</accession>
<evidence type="ECO:0000256" key="3">
    <source>
        <dbReference type="ARBA" id="ARBA00022989"/>
    </source>
</evidence>
<dbReference type="GO" id="GO:0016020">
    <property type="term" value="C:membrane"/>
    <property type="evidence" value="ECO:0007669"/>
    <property type="project" value="UniProtKB-SubCell"/>
</dbReference>
<evidence type="ECO:0000256" key="6">
    <source>
        <dbReference type="SAM" id="Phobius"/>
    </source>
</evidence>